<organism evidence="2 3">
    <name type="scientific">Treponema brennaborense (strain DSM 12168 / CIP 105900 / DD5/3)</name>
    <dbReference type="NCBI Taxonomy" id="906968"/>
    <lineage>
        <taxon>Bacteria</taxon>
        <taxon>Pseudomonadati</taxon>
        <taxon>Spirochaetota</taxon>
        <taxon>Spirochaetia</taxon>
        <taxon>Spirochaetales</taxon>
        <taxon>Treponemataceae</taxon>
        <taxon>Treponema</taxon>
    </lineage>
</organism>
<dbReference type="eggNOG" id="COG2710">
    <property type="taxonomic scope" value="Bacteria"/>
</dbReference>
<name>F4LLI8_TREBD</name>
<dbReference type="PANTHER" id="PTHR42956:SF1">
    <property type="entry name" value="NITROGENASE IRON-MOLYBDENUM COFACTOR BIOSYNTHESIS PROTEIN NIFE"/>
    <property type="match status" value="1"/>
</dbReference>
<dbReference type="Gene3D" id="3.40.50.1980">
    <property type="entry name" value="Nitrogenase molybdenum iron protein domain"/>
    <property type="match status" value="2"/>
</dbReference>
<dbReference type="HOGENOM" id="CLU_036479_1_0_12"/>
<sequence length="405" mass="42815">MSKLCITLPPFAPDYSGIAAALFELGGLVVIHDASGCTGNYTGYDEPRWFGSDAAVFCSGLRHMDAVLGNDDLFISRIIAAALSLKPAFIAVLGSPVPMVIGTDFAGIAAEIEQRTGIPSFGFASNGLRYYGTGIAAAMRALVERYADAALPKTERTVNLLGMTPIDFAAGGNADDFIRAFEASGITVVAPFCMGLTLDAVKRCGTAALNVVVSQSGIAAARFMQRKFGTPFIVRTPIGSEPAAVEEACAFFGGTKAAVRCEPAANGESDAYSEPAAKGEPDDRLSSGGRVLIAGDQVVSDSIRCELRRRGFSGEICTASLFDTDADFLQPGDAAVRNEKQLRTLVRDGGYKTIVADPLVFQLVRDTSVRCIALPHPGVSGRLSWNTCLRYVSGTMDELINHIMV</sequence>
<dbReference type="EMBL" id="CP002696">
    <property type="protein sequence ID" value="AEE16652.1"/>
    <property type="molecule type" value="Genomic_DNA"/>
</dbReference>
<dbReference type="InterPro" id="IPR000510">
    <property type="entry name" value="Nase/OxRdtase_comp1"/>
</dbReference>
<accession>F4LLI8</accession>
<gene>
    <name evidence="2" type="ordered locus">Trebr_1224</name>
</gene>
<dbReference type="GO" id="GO:0016491">
    <property type="term" value="F:oxidoreductase activity"/>
    <property type="evidence" value="ECO:0007669"/>
    <property type="project" value="InterPro"/>
</dbReference>
<evidence type="ECO:0000313" key="3">
    <source>
        <dbReference type="Proteomes" id="UP000006546"/>
    </source>
</evidence>
<dbReference type="InterPro" id="IPR049939">
    <property type="entry name" value="NifE-like"/>
</dbReference>
<dbReference type="RefSeq" id="WP_013758359.1">
    <property type="nucleotide sequence ID" value="NC_015500.1"/>
</dbReference>
<reference evidence="3" key="1">
    <citation type="submission" date="2011-04" db="EMBL/GenBank/DDBJ databases">
        <title>The complete genome of Treponema brennaborense DSM 12168.</title>
        <authorList>
            <person name="Lucas S."/>
            <person name="Han J."/>
            <person name="Lapidus A."/>
            <person name="Bruce D."/>
            <person name="Goodwin L."/>
            <person name="Pitluck S."/>
            <person name="Peters L."/>
            <person name="Kyrpides N."/>
            <person name="Mavromatis K."/>
            <person name="Ivanova N."/>
            <person name="Mikhailova N."/>
            <person name="Pagani I."/>
            <person name="Teshima H."/>
            <person name="Detter J.C."/>
            <person name="Tapia R."/>
            <person name="Han C."/>
            <person name="Land M."/>
            <person name="Hauser L."/>
            <person name="Markowitz V."/>
            <person name="Cheng J.-F."/>
            <person name="Hugenholtz P."/>
            <person name="Woyke T."/>
            <person name="Wu D."/>
            <person name="Gronow S."/>
            <person name="Wellnitz S."/>
            <person name="Brambilla E."/>
            <person name="Klenk H.-P."/>
            <person name="Eisen J.A."/>
        </authorList>
    </citation>
    <scope>NUCLEOTIDE SEQUENCE [LARGE SCALE GENOMIC DNA]</scope>
    <source>
        <strain evidence="3">DSM 12168 / CIP 105900 / DD5/3</strain>
    </source>
</reference>
<dbReference type="SUPFAM" id="SSF53807">
    <property type="entry name" value="Helical backbone' metal receptor"/>
    <property type="match status" value="1"/>
</dbReference>
<evidence type="ECO:0000313" key="2">
    <source>
        <dbReference type="EMBL" id="AEE16652.1"/>
    </source>
</evidence>
<protein>
    <submittedName>
        <fullName evidence="2">Oxidoreductase/nitrogenase component 1</fullName>
    </submittedName>
</protein>
<dbReference type="KEGG" id="tbe:Trebr_1224"/>
<dbReference type="Pfam" id="PF00148">
    <property type="entry name" value="Oxidored_nitro"/>
    <property type="match status" value="1"/>
</dbReference>
<proteinExistence type="predicted"/>
<dbReference type="Proteomes" id="UP000006546">
    <property type="component" value="Chromosome"/>
</dbReference>
<feature type="domain" description="Nitrogenase/oxidoreductase component 1" evidence="1">
    <location>
        <begin position="29"/>
        <end position="242"/>
    </location>
</feature>
<evidence type="ECO:0000259" key="1">
    <source>
        <dbReference type="Pfam" id="PF00148"/>
    </source>
</evidence>
<dbReference type="AlphaFoldDB" id="F4LLI8"/>
<keyword evidence="3" id="KW-1185">Reference proteome</keyword>
<dbReference type="STRING" id="906968.Trebr_1224"/>
<dbReference type="PANTHER" id="PTHR42956">
    <property type="entry name" value="NITROGENASE IRON-MOLYBDENUM COFACTOR BIOSYNTHESIS PROTEIN NIFE"/>
    <property type="match status" value="1"/>
</dbReference>